<dbReference type="CDD" id="cd01037">
    <property type="entry name" value="PDDEXK_nuclease-like"/>
    <property type="match status" value="1"/>
</dbReference>
<accession>A0A4P6EV39</accession>
<evidence type="ECO:0000259" key="2">
    <source>
        <dbReference type="Pfam" id="PF04471"/>
    </source>
</evidence>
<keyword evidence="1" id="KW-1133">Transmembrane helix</keyword>
<dbReference type="OrthoDB" id="9797274at2"/>
<sequence>MTYIQFKIPNRIEVKTLARRRKKDPTFVDIALQLTLGCAFLLAFNIIFSKYGATIGGAWLNPLLIFIIIVLSTSIGLRIYYVQEKLKKANIQEIDKMSGTMFERYLEQFFKRRGWQVKRTGGKGDYGADLIITSGARKVVIQAKRWKKNVGYEAIQQAYTSKDVYGCQEAWVITNSGFTEQARDGARRLGVKLWDRGVLIEQMANVNAAQTIKVSDLEPVNEIAASTVTSDYRQDGDLFVCARCGKPVANKVKEYCLANPKRFNGRIYCYDHQRH</sequence>
<protein>
    <submittedName>
        <fullName evidence="3">Restriction endonuclease</fullName>
    </submittedName>
</protein>
<dbReference type="InterPro" id="IPR052906">
    <property type="entry name" value="Type_IV_Methyl-Rstrct_Enzyme"/>
</dbReference>
<proteinExistence type="predicted"/>
<keyword evidence="1" id="KW-0472">Membrane</keyword>
<dbReference type="GO" id="GO:0003677">
    <property type="term" value="F:DNA binding"/>
    <property type="evidence" value="ECO:0007669"/>
    <property type="project" value="InterPro"/>
</dbReference>
<name>A0A4P6EV39_9BACL</name>
<dbReference type="KEGG" id="pprt:ET464_11170"/>
<keyword evidence="3" id="KW-0540">Nuclease</keyword>
<feature type="transmembrane region" description="Helical" evidence="1">
    <location>
        <begin position="27"/>
        <end position="47"/>
    </location>
</feature>
<dbReference type="AlphaFoldDB" id="A0A4P6EV39"/>
<dbReference type="GO" id="GO:0015666">
    <property type="term" value="F:restriction endodeoxyribonuclease activity"/>
    <property type="evidence" value="ECO:0007669"/>
    <property type="project" value="TreeGrafter"/>
</dbReference>
<feature type="transmembrane region" description="Helical" evidence="1">
    <location>
        <begin position="59"/>
        <end position="81"/>
    </location>
</feature>
<dbReference type="InterPro" id="IPR011335">
    <property type="entry name" value="Restrct_endonuc-II-like"/>
</dbReference>
<dbReference type="Gene3D" id="3.40.1350.10">
    <property type="match status" value="1"/>
</dbReference>
<feature type="domain" description="Restriction endonuclease type IV Mrr" evidence="2">
    <location>
        <begin position="94"/>
        <end position="201"/>
    </location>
</feature>
<dbReference type="SUPFAM" id="SSF52980">
    <property type="entry name" value="Restriction endonuclease-like"/>
    <property type="match status" value="1"/>
</dbReference>
<keyword evidence="3" id="KW-0255">Endonuclease</keyword>
<keyword evidence="4" id="KW-1185">Reference proteome</keyword>
<keyword evidence="1" id="KW-0812">Transmembrane</keyword>
<dbReference type="GO" id="GO:0009307">
    <property type="term" value="P:DNA restriction-modification system"/>
    <property type="evidence" value="ECO:0007669"/>
    <property type="project" value="InterPro"/>
</dbReference>
<gene>
    <name evidence="3" type="ORF">ET464_11170</name>
</gene>
<dbReference type="RefSeq" id="WP_129440891.1">
    <property type="nucleotide sequence ID" value="NZ_CP035492.1"/>
</dbReference>
<dbReference type="Proteomes" id="UP000293568">
    <property type="component" value="Chromosome"/>
</dbReference>
<evidence type="ECO:0000256" key="1">
    <source>
        <dbReference type="SAM" id="Phobius"/>
    </source>
</evidence>
<keyword evidence="3" id="KW-0378">Hydrolase</keyword>
<reference evidence="3 4" key="1">
    <citation type="submission" date="2019-01" db="EMBL/GenBank/DDBJ databases">
        <title>Genome sequencing of strain FW100M-2.</title>
        <authorList>
            <person name="Heo J."/>
            <person name="Kim S.-J."/>
            <person name="Kim J.-S."/>
            <person name="Hong S.-B."/>
            <person name="Kwon S.-W."/>
        </authorList>
    </citation>
    <scope>NUCLEOTIDE SEQUENCE [LARGE SCALE GENOMIC DNA]</scope>
    <source>
        <strain evidence="3 4">FW100M-2</strain>
    </source>
</reference>
<dbReference type="Pfam" id="PF04471">
    <property type="entry name" value="Mrr_cat"/>
    <property type="match status" value="1"/>
</dbReference>
<dbReference type="EMBL" id="CP035492">
    <property type="protein sequence ID" value="QAY66872.1"/>
    <property type="molecule type" value="Genomic_DNA"/>
</dbReference>
<organism evidence="3 4">
    <name type="scientific">Paenibacillus protaetiae</name>
    <dbReference type="NCBI Taxonomy" id="2509456"/>
    <lineage>
        <taxon>Bacteria</taxon>
        <taxon>Bacillati</taxon>
        <taxon>Bacillota</taxon>
        <taxon>Bacilli</taxon>
        <taxon>Bacillales</taxon>
        <taxon>Paenibacillaceae</taxon>
        <taxon>Paenibacillus</taxon>
    </lineage>
</organism>
<dbReference type="InterPro" id="IPR007560">
    <property type="entry name" value="Restrct_endonuc_IV_Mrr"/>
</dbReference>
<dbReference type="PANTHER" id="PTHR30015:SF6">
    <property type="entry name" value="SLL1429 PROTEIN"/>
    <property type="match status" value="1"/>
</dbReference>
<dbReference type="InterPro" id="IPR011856">
    <property type="entry name" value="tRNA_endonuc-like_dom_sf"/>
</dbReference>
<evidence type="ECO:0000313" key="4">
    <source>
        <dbReference type="Proteomes" id="UP000293568"/>
    </source>
</evidence>
<evidence type="ECO:0000313" key="3">
    <source>
        <dbReference type="EMBL" id="QAY66872.1"/>
    </source>
</evidence>
<dbReference type="PANTHER" id="PTHR30015">
    <property type="entry name" value="MRR RESTRICTION SYSTEM PROTEIN"/>
    <property type="match status" value="1"/>
</dbReference>